<dbReference type="Pfam" id="PF06737">
    <property type="entry name" value="Transglycosylas"/>
    <property type="match status" value="1"/>
</dbReference>
<dbReference type="PANTHER" id="PTHR34700:SF4">
    <property type="entry name" value="PHAGE-LIKE ELEMENT PBSX PROTEIN XKDP"/>
    <property type="match status" value="1"/>
</dbReference>
<accession>A0A3L6ZS48</accession>
<dbReference type="Gene3D" id="3.10.350.10">
    <property type="entry name" value="LysM domain"/>
    <property type="match status" value="1"/>
</dbReference>
<dbReference type="SUPFAM" id="SSF53955">
    <property type="entry name" value="Lysozyme-like"/>
    <property type="match status" value="1"/>
</dbReference>
<dbReference type="PROSITE" id="PS51782">
    <property type="entry name" value="LYSM"/>
    <property type="match status" value="1"/>
</dbReference>
<proteinExistence type="inferred from homology"/>
<feature type="domain" description="LysM" evidence="4">
    <location>
        <begin position="142"/>
        <end position="190"/>
    </location>
</feature>
<dbReference type="InterPro" id="IPR010618">
    <property type="entry name" value="RPF"/>
</dbReference>
<evidence type="ECO:0000313" key="6">
    <source>
        <dbReference type="Proteomes" id="UP000275395"/>
    </source>
</evidence>
<dbReference type="EMBL" id="RCUW01000002">
    <property type="protein sequence ID" value="RLP70684.1"/>
    <property type="molecule type" value="Genomic_DNA"/>
</dbReference>
<evidence type="ECO:0000259" key="4">
    <source>
        <dbReference type="PROSITE" id="PS51782"/>
    </source>
</evidence>
<gene>
    <name evidence="5" type="ORF">D9V30_03870</name>
</gene>
<dbReference type="Gene3D" id="1.10.530.10">
    <property type="match status" value="1"/>
</dbReference>
<dbReference type="CDD" id="cd00118">
    <property type="entry name" value="LysM"/>
    <property type="match status" value="1"/>
</dbReference>
<evidence type="ECO:0000256" key="3">
    <source>
        <dbReference type="SAM" id="MobiDB-lite"/>
    </source>
</evidence>
<dbReference type="InterPro" id="IPR036779">
    <property type="entry name" value="LysM_dom_sf"/>
</dbReference>
<name>A0A3L6ZS48_9MICO</name>
<dbReference type="InterPro" id="IPR052196">
    <property type="entry name" value="Bact_Kbp"/>
</dbReference>
<dbReference type="AlphaFoldDB" id="A0A3L6ZS48"/>
<comment type="caution">
    <text evidence="5">The sequence shown here is derived from an EMBL/GenBank/DDBJ whole genome shotgun (WGS) entry which is preliminary data.</text>
</comment>
<evidence type="ECO:0000256" key="2">
    <source>
        <dbReference type="ARBA" id="ARBA00022801"/>
    </source>
</evidence>
<evidence type="ECO:0000256" key="1">
    <source>
        <dbReference type="ARBA" id="ARBA00010830"/>
    </source>
</evidence>
<dbReference type="InterPro" id="IPR023346">
    <property type="entry name" value="Lysozyme-like_dom_sf"/>
</dbReference>
<dbReference type="CDD" id="cd13925">
    <property type="entry name" value="RPF"/>
    <property type="match status" value="1"/>
</dbReference>
<dbReference type="SUPFAM" id="SSF54106">
    <property type="entry name" value="LysM domain"/>
    <property type="match status" value="1"/>
</dbReference>
<dbReference type="GO" id="GO:0016787">
    <property type="term" value="F:hydrolase activity"/>
    <property type="evidence" value="ECO:0007669"/>
    <property type="project" value="UniProtKB-KW"/>
</dbReference>
<dbReference type="SMART" id="SM00257">
    <property type="entry name" value="LysM"/>
    <property type="match status" value="1"/>
</dbReference>
<dbReference type="InterPro" id="IPR018392">
    <property type="entry name" value="LysM"/>
</dbReference>
<dbReference type="Proteomes" id="UP000275395">
    <property type="component" value="Unassembled WGS sequence"/>
</dbReference>
<feature type="region of interest" description="Disordered" evidence="3">
    <location>
        <begin position="80"/>
        <end position="123"/>
    </location>
</feature>
<reference evidence="5 6" key="1">
    <citation type="submission" date="2018-10" db="EMBL/GenBank/DDBJ databases">
        <authorList>
            <person name="Li J."/>
        </authorList>
    </citation>
    <scope>NUCLEOTIDE SEQUENCE [LARGE SCALE GENOMIC DNA]</scope>
    <source>
        <strain evidence="5 6">JCM 30549</strain>
    </source>
</reference>
<organism evidence="5 6">
    <name type="scientific">Mycetocola reblochoni</name>
    <dbReference type="NCBI Taxonomy" id="331618"/>
    <lineage>
        <taxon>Bacteria</taxon>
        <taxon>Bacillati</taxon>
        <taxon>Actinomycetota</taxon>
        <taxon>Actinomycetes</taxon>
        <taxon>Micrococcales</taxon>
        <taxon>Microbacteriaceae</taxon>
        <taxon>Mycetocola</taxon>
    </lineage>
</organism>
<dbReference type="PANTHER" id="PTHR34700">
    <property type="entry name" value="POTASSIUM BINDING PROTEIN KBP"/>
    <property type="match status" value="1"/>
</dbReference>
<comment type="similarity">
    <text evidence="1">Belongs to the transglycosylase family. Rpf subfamily.</text>
</comment>
<sequence>MPANAADEGTWDALAQCESGGNWGIDTGNGYSGGLQFSPSTWAANGGSGNAADASKAEQIRVAENVLASQGWGAWPTCSAQVGASGSASPSSTSVDTSTTEQTQQAPVEQQTQQAPVEQTAEQAPVAETVDYTLPDVEGSGEFYEVAAGDSLASIAEDKGVDQGWLALYAVNHDGIDSPDVIYVGQKLELPAK</sequence>
<keyword evidence="2" id="KW-0378">Hydrolase</keyword>
<protein>
    <submittedName>
        <fullName evidence="5">LysM peptidoglycan-binding domain-containing protein</fullName>
    </submittedName>
</protein>
<evidence type="ECO:0000313" key="5">
    <source>
        <dbReference type="EMBL" id="RLP70684.1"/>
    </source>
</evidence>
<dbReference type="Pfam" id="PF01476">
    <property type="entry name" value="LysM"/>
    <property type="match status" value="1"/>
</dbReference>